<protein>
    <recommendedName>
        <fullName evidence="1">DUF6815 domain-containing protein</fullName>
    </recommendedName>
</protein>
<dbReference type="Pfam" id="PF20668">
    <property type="entry name" value="DUF6815"/>
    <property type="match status" value="1"/>
</dbReference>
<name>A0A0M0J9T0_9EUKA</name>
<dbReference type="AlphaFoldDB" id="A0A0M0J9T0"/>
<dbReference type="Proteomes" id="UP000037460">
    <property type="component" value="Unassembled WGS sequence"/>
</dbReference>
<organism evidence="2 3">
    <name type="scientific">Chrysochromulina tobinii</name>
    <dbReference type="NCBI Taxonomy" id="1460289"/>
    <lineage>
        <taxon>Eukaryota</taxon>
        <taxon>Haptista</taxon>
        <taxon>Haptophyta</taxon>
        <taxon>Prymnesiophyceae</taxon>
        <taxon>Prymnesiales</taxon>
        <taxon>Chrysochromulinaceae</taxon>
        <taxon>Chrysochromulina</taxon>
    </lineage>
</organism>
<dbReference type="OrthoDB" id="10259273at2759"/>
<feature type="domain" description="DUF6815" evidence="1">
    <location>
        <begin position="347"/>
        <end position="452"/>
    </location>
</feature>
<keyword evidence="3" id="KW-1185">Reference proteome</keyword>
<gene>
    <name evidence="2" type="ORF">Ctob_003004</name>
</gene>
<dbReference type="EMBL" id="JWZX01003219">
    <property type="protein sequence ID" value="KOO23107.1"/>
    <property type="molecule type" value="Genomic_DNA"/>
</dbReference>
<comment type="caution">
    <text evidence="2">The sequence shown here is derived from an EMBL/GenBank/DDBJ whole genome shotgun (WGS) entry which is preliminary data.</text>
</comment>
<evidence type="ECO:0000313" key="2">
    <source>
        <dbReference type="EMBL" id="KOO23107.1"/>
    </source>
</evidence>
<sequence>MFSATSRVFSKAGVRSFSTAASAARPRALVGAAAAAVGIAAGYTGYANECLKIEIDDATAKKLLAALSTAAPAAKGPRYNELMPSPADPAAKVCVVEFNIPGAKNGGTDKGPNGHRIDSLPIANGVIKAGGACEIIKYYDTKHAEFAKLVMSMKYDALIVRINPGQLSQKTLPGTQERFDTLMNEFISKGGIVWSSPDVQTKMGAKDALVKIANMGCGLRDTLAYYTAEELITGFKKTCAFQPRVIKQNRGSAGEGIWLCWLCSGKYCKTYGEKSLTDGEYLKLMEMNDNHIEYHTVGEFLEFCINGPDNKAKAGNWSSVFPGKYLDGGKAAGGQLVDQRLLPRISEGEVRILMAGDTCQKIIHKKPTGGGLSAVGGNSEYTYYEPSDPKYADLLAKLMKDIPQLMKVLDLDGQPLPLIWTADYIPKDPEFARTDGVDTEYVVGEFNCSCVGISPFQAVCGGEKTLADVPDADYYDASELTDLMGVKAIAMIKAHKAK</sequence>
<accession>A0A0M0J9T0</accession>
<reference evidence="3" key="1">
    <citation type="journal article" date="2015" name="PLoS Genet.">
        <title>Genome Sequence and Transcriptome Analyses of Chrysochromulina tobin: Metabolic Tools for Enhanced Algal Fitness in the Prominent Order Prymnesiales (Haptophyceae).</title>
        <authorList>
            <person name="Hovde B.T."/>
            <person name="Deodato C.R."/>
            <person name="Hunsperger H.M."/>
            <person name="Ryken S.A."/>
            <person name="Yost W."/>
            <person name="Jha R.K."/>
            <person name="Patterson J."/>
            <person name="Monnat R.J. Jr."/>
            <person name="Barlow S.B."/>
            <person name="Starkenburg S.R."/>
            <person name="Cattolico R.A."/>
        </authorList>
    </citation>
    <scope>NUCLEOTIDE SEQUENCE</scope>
    <source>
        <strain evidence="3">CCMP291</strain>
    </source>
</reference>
<proteinExistence type="predicted"/>
<dbReference type="InterPro" id="IPR049212">
    <property type="entry name" value="DUF6815"/>
</dbReference>
<evidence type="ECO:0000313" key="3">
    <source>
        <dbReference type="Proteomes" id="UP000037460"/>
    </source>
</evidence>
<evidence type="ECO:0000259" key="1">
    <source>
        <dbReference type="Pfam" id="PF20668"/>
    </source>
</evidence>